<evidence type="ECO:0000259" key="10">
    <source>
        <dbReference type="Pfam" id="PF12704"/>
    </source>
</evidence>
<evidence type="ECO:0008006" key="13">
    <source>
        <dbReference type="Google" id="ProtNLM"/>
    </source>
</evidence>
<reference evidence="11 12" key="1">
    <citation type="submission" date="2017-04" db="EMBL/GenBank/DDBJ databases">
        <authorList>
            <person name="Afonso C.L."/>
            <person name="Miller P.J."/>
            <person name="Scott M.A."/>
            <person name="Spackman E."/>
            <person name="Goraichik I."/>
            <person name="Dimitrov K.M."/>
            <person name="Suarez D.L."/>
            <person name="Swayne D.E."/>
        </authorList>
    </citation>
    <scope>NUCLEOTIDE SEQUENCE [LARGE SCALE GENOMIC DNA]</scope>
    <source>
        <strain evidence="11 12">DSM 11622</strain>
    </source>
</reference>
<proteinExistence type="inferred from homology"/>
<comment type="subcellular location">
    <subcellularLocation>
        <location evidence="1">Cell membrane</location>
        <topology evidence="1">Multi-pass membrane protein</topology>
    </subcellularLocation>
</comment>
<organism evidence="11 12">
    <name type="scientific">Hymenobacter roseosalivarius DSM 11622</name>
    <dbReference type="NCBI Taxonomy" id="645990"/>
    <lineage>
        <taxon>Bacteria</taxon>
        <taxon>Pseudomonadati</taxon>
        <taxon>Bacteroidota</taxon>
        <taxon>Cytophagia</taxon>
        <taxon>Cytophagales</taxon>
        <taxon>Hymenobacteraceae</taxon>
        <taxon>Hymenobacter</taxon>
    </lineage>
</organism>
<feature type="domain" description="MacB-like periplasmic core" evidence="10">
    <location>
        <begin position="31"/>
        <end position="240"/>
    </location>
</feature>
<dbReference type="InterPro" id="IPR003838">
    <property type="entry name" value="ABC3_permease_C"/>
</dbReference>
<keyword evidence="3 8" id="KW-0812">Transmembrane</keyword>
<dbReference type="Pfam" id="PF12704">
    <property type="entry name" value="MacB_PCD"/>
    <property type="match status" value="1"/>
</dbReference>
<evidence type="ECO:0000256" key="8">
    <source>
        <dbReference type="SAM" id="Phobius"/>
    </source>
</evidence>
<evidence type="ECO:0000256" key="7">
    <source>
        <dbReference type="SAM" id="MobiDB-lite"/>
    </source>
</evidence>
<gene>
    <name evidence="11" type="ORF">SAMN00120144_1126</name>
</gene>
<dbReference type="AlphaFoldDB" id="A0A1W1V3V7"/>
<feature type="transmembrane region" description="Helical" evidence="8">
    <location>
        <begin position="16"/>
        <end position="39"/>
    </location>
</feature>
<evidence type="ECO:0000256" key="3">
    <source>
        <dbReference type="ARBA" id="ARBA00022692"/>
    </source>
</evidence>
<dbReference type="OrthoDB" id="8769057at2"/>
<feature type="transmembrane region" description="Helical" evidence="8">
    <location>
        <begin position="317"/>
        <end position="344"/>
    </location>
</feature>
<dbReference type="Proteomes" id="UP000192266">
    <property type="component" value="Unassembled WGS sequence"/>
</dbReference>
<dbReference type="EMBL" id="FWWW01000049">
    <property type="protein sequence ID" value="SMB87988.1"/>
    <property type="molecule type" value="Genomic_DNA"/>
</dbReference>
<dbReference type="PANTHER" id="PTHR30572:SF4">
    <property type="entry name" value="ABC TRANSPORTER PERMEASE YTRF"/>
    <property type="match status" value="1"/>
</dbReference>
<name>A0A1W1V3V7_9BACT</name>
<keyword evidence="12" id="KW-1185">Reference proteome</keyword>
<keyword evidence="5 8" id="KW-0472">Membrane</keyword>
<sequence>MLRHLFTLIWNRKRANFLLITEIFLAFVILFVVGSTLVYSQQNYRTPLGFDYEQVWQVDLDPGMQPRAQRAATQRQVIQRLKSLPGVRFVARSSSNTPFSGNSNRSDLRRTKESGGAYVNGNFYYVEDAMRDVLAPHLIEGRWFDKRDDASTRQPVIITQETREKLFPGESPLGKIIPNGDQEMQVVGVAGTYRASGDLSEPRAAAFLRVSPQDTSFEHLETLLVRVQPGAGAALEKRMTTEILAIGKGWSSNITPLAEQRAAQLKLIVTPLVALVVVCVFLIINVALGLFGVLWQTINQRRTEIGLRRALGASARAISAQIVGEILVVSTFGLALGLLVAAQFPLLGVLGVKTSVYLTAMLLATALIYTLTAVCALYPSWLAAGIHPAVALREE</sequence>
<dbReference type="PANTHER" id="PTHR30572">
    <property type="entry name" value="MEMBRANE COMPONENT OF TRANSPORTER-RELATED"/>
    <property type="match status" value="1"/>
</dbReference>
<keyword evidence="4 8" id="KW-1133">Transmembrane helix</keyword>
<evidence type="ECO:0000313" key="11">
    <source>
        <dbReference type="EMBL" id="SMB87988.1"/>
    </source>
</evidence>
<dbReference type="Pfam" id="PF02687">
    <property type="entry name" value="FtsX"/>
    <property type="match status" value="1"/>
</dbReference>
<dbReference type="RefSeq" id="WP_084444178.1">
    <property type="nucleotide sequence ID" value="NZ_FWWW01000049.1"/>
</dbReference>
<dbReference type="InterPro" id="IPR025857">
    <property type="entry name" value="MacB_PCD"/>
</dbReference>
<comment type="similarity">
    <text evidence="6">Belongs to the ABC-4 integral membrane protein family.</text>
</comment>
<feature type="compositionally biased region" description="Polar residues" evidence="7">
    <location>
        <begin position="92"/>
        <end position="105"/>
    </location>
</feature>
<evidence type="ECO:0000256" key="6">
    <source>
        <dbReference type="ARBA" id="ARBA00038076"/>
    </source>
</evidence>
<evidence type="ECO:0000259" key="9">
    <source>
        <dbReference type="Pfam" id="PF02687"/>
    </source>
</evidence>
<dbReference type="InterPro" id="IPR050250">
    <property type="entry name" value="Macrolide_Exporter_MacB"/>
</dbReference>
<evidence type="ECO:0000256" key="1">
    <source>
        <dbReference type="ARBA" id="ARBA00004651"/>
    </source>
</evidence>
<protein>
    <recommendedName>
        <fullName evidence="13">ABC3 transporter permease protein domain-containing protein</fullName>
    </recommendedName>
</protein>
<dbReference type="GO" id="GO:0005886">
    <property type="term" value="C:plasma membrane"/>
    <property type="evidence" value="ECO:0007669"/>
    <property type="project" value="UniProtKB-SubCell"/>
</dbReference>
<feature type="transmembrane region" description="Helical" evidence="8">
    <location>
        <begin position="356"/>
        <end position="378"/>
    </location>
</feature>
<feature type="region of interest" description="Disordered" evidence="7">
    <location>
        <begin position="92"/>
        <end position="112"/>
    </location>
</feature>
<dbReference type="STRING" id="645990.SAMN00120144_1126"/>
<evidence type="ECO:0000256" key="5">
    <source>
        <dbReference type="ARBA" id="ARBA00023136"/>
    </source>
</evidence>
<keyword evidence="2" id="KW-1003">Cell membrane</keyword>
<feature type="domain" description="ABC3 transporter permease C-terminal" evidence="9">
    <location>
        <begin position="277"/>
        <end position="388"/>
    </location>
</feature>
<feature type="transmembrane region" description="Helical" evidence="8">
    <location>
        <begin position="272"/>
        <end position="296"/>
    </location>
</feature>
<evidence type="ECO:0000256" key="2">
    <source>
        <dbReference type="ARBA" id="ARBA00022475"/>
    </source>
</evidence>
<evidence type="ECO:0000256" key="4">
    <source>
        <dbReference type="ARBA" id="ARBA00022989"/>
    </source>
</evidence>
<dbReference type="GO" id="GO:0022857">
    <property type="term" value="F:transmembrane transporter activity"/>
    <property type="evidence" value="ECO:0007669"/>
    <property type="project" value="TreeGrafter"/>
</dbReference>
<evidence type="ECO:0000313" key="12">
    <source>
        <dbReference type="Proteomes" id="UP000192266"/>
    </source>
</evidence>
<accession>A0A1W1V3V7</accession>